<feature type="transmembrane region" description="Helical" evidence="1">
    <location>
        <begin position="39"/>
        <end position="63"/>
    </location>
</feature>
<gene>
    <name evidence="2" type="ORF">AVEN_31145_1</name>
</gene>
<accession>A0A4Y2NZM1</accession>
<feature type="transmembrane region" description="Helical" evidence="1">
    <location>
        <begin position="195"/>
        <end position="223"/>
    </location>
</feature>
<feature type="transmembrane region" description="Helical" evidence="1">
    <location>
        <begin position="88"/>
        <end position="112"/>
    </location>
</feature>
<keyword evidence="3" id="KW-1185">Reference proteome</keyword>
<comment type="caution">
    <text evidence="2">The sequence shown here is derived from an EMBL/GenBank/DDBJ whole genome shotgun (WGS) entry which is preliminary data.</text>
</comment>
<reference evidence="2 3" key="1">
    <citation type="journal article" date="2019" name="Sci. Rep.">
        <title>Orb-weaving spider Araneus ventricosus genome elucidates the spidroin gene catalogue.</title>
        <authorList>
            <person name="Kono N."/>
            <person name="Nakamura H."/>
            <person name="Ohtoshi R."/>
            <person name="Moran D.A.P."/>
            <person name="Shinohara A."/>
            <person name="Yoshida Y."/>
            <person name="Fujiwara M."/>
            <person name="Mori M."/>
            <person name="Tomita M."/>
            <person name="Arakawa K."/>
        </authorList>
    </citation>
    <scope>NUCLEOTIDE SEQUENCE [LARGE SCALE GENOMIC DNA]</scope>
</reference>
<dbReference type="EMBL" id="BGPR01009941">
    <property type="protein sequence ID" value="GBN43236.1"/>
    <property type="molecule type" value="Genomic_DNA"/>
</dbReference>
<keyword evidence="1" id="KW-1133">Transmembrane helix</keyword>
<organism evidence="2 3">
    <name type="scientific">Araneus ventricosus</name>
    <name type="common">Orbweaver spider</name>
    <name type="synonym">Epeira ventricosa</name>
    <dbReference type="NCBI Taxonomy" id="182803"/>
    <lineage>
        <taxon>Eukaryota</taxon>
        <taxon>Metazoa</taxon>
        <taxon>Ecdysozoa</taxon>
        <taxon>Arthropoda</taxon>
        <taxon>Chelicerata</taxon>
        <taxon>Arachnida</taxon>
        <taxon>Araneae</taxon>
        <taxon>Araneomorphae</taxon>
        <taxon>Entelegynae</taxon>
        <taxon>Araneoidea</taxon>
        <taxon>Araneidae</taxon>
        <taxon>Araneus</taxon>
    </lineage>
</organism>
<evidence type="ECO:0000256" key="1">
    <source>
        <dbReference type="SAM" id="Phobius"/>
    </source>
</evidence>
<protein>
    <recommendedName>
        <fullName evidence="4">Gustatory receptor</fullName>
    </recommendedName>
</protein>
<dbReference type="AlphaFoldDB" id="A0A4Y2NZM1"/>
<evidence type="ECO:0000313" key="3">
    <source>
        <dbReference type="Proteomes" id="UP000499080"/>
    </source>
</evidence>
<name>A0A4Y2NZM1_ARAVE</name>
<evidence type="ECO:0008006" key="4">
    <source>
        <dbReference type="Google" id="ProtNLM"/>
    </source>
</evidence>
<dbReference type="Proteomes" id="UP000499080">
    <property type="component" value="Unassembled WGS sequence"/>
</dbReference>
<feature type="transmembrane region" description="Helical" evidence="1">
    <location>
        <begin position="170"/>
        <end position="189"/>
    </location>
</feature>
<dbReference type="OrthoDB" id="6434765at2759"/>
<sequence>MFVTILMISRRKKIYKAVQSACHLSTQQNANSRKGSARILVIAICVSIPIATVVVSLILHFYYSHEIRMATQDFLGSTQSYNLQTLHIYSYSICFVFIYSHNLLTMMFLLLLSYETFTNLGDGVQKYRKSLRKIISNGRVDVNCIQEYSTSFRRIIDCVNTVEVGFSWNTLFLVISNISTFFLMLSAIADGRANYLKILVLITIVGTFFASILEFIAVMNCAMKLCEENRALKRLALCLSEKTFSTNNAAAEDEISFRKSYFFFSLADALRGATLELTGGQMFALKESFIMSVVGCMLTYGVLIFQFSHR</sequence>
<evidence type="ECO:0000313" key="2">
    <source>
        <dbReference type="EMBL" id="GBN43236.1"/>
    </source>
</evidence>
<proteinExistence type="predicted"/>
<feature type="transmembrane region" description="Helical" evidence="1">
    <location>
        <begin position="289"/>
        <end position="308"/>
    </location>
</feature>
<keyword evidence="1" id="KW-0472">Membrane</keyword>
<keyword evidence="1" id="KW-0812">Transmembrane</keyword>